<feature type="transmembrane region" description="Helical" evidence="1">
    <location>
        <begin position="99"/>
        <end position="119"/>
    </location>
</feature>
<evidence type="ECO:0000259" key="2">
    <source>
        <dbReference type="Pfam" id="PF00884"/>
    </source>
</evidence>
<comment type="caution">
    <text evidence="3">The sequence shown here is derived from an EMBL/GenBank/DDBJ whole genome shotgun (WGS) entry which is preliminary data.</text>
</comment>
<keyword evidence="1" id="KW-0812">Transmembrane</keyword>
<feature type="non-terminal residue" evidence="3">
    <location>
        <position position="1"/>
    </location>
</feature>
<name>A0A0F5MN73_9RICK</name>
<dbReference type="InterPro" id="IPR000917">
    <property type="entry name" value="Sulfatase_N"/>
</dbReference>
<dbReference type="PANTHER" id="PTHR30443:SF0">
    <property type="entry name" value="PHOSPHOETHANOLAMINE TRANSFERASE EPTA"/>
    <property type="match status" value="1"/>
</dbReference>
<feature type="transmembrane region" description="Helical" evidence="1">
    <location>
        <begin position="26"/>
        <end position="46"/>
    </location>
</feature>
<feature type="transmembrane region" description="Helical" evidence="1">
    <location>
        <begin position="53"/>
        <end position="72"/>
    </location>
</feature>
<evidence type="ECO:0000313" key="3">
    <source>
        <dbReference type="EMBL" id="KKB96024.1"/>
    </source>
</evidence>
<organism evidence="3 4">
    <name type="scientific">Candidatus Arcanibacter lacustris</name>
    <dbReference type="NCBI Taxonomy" id="1607817"/>
    <lineage>
        <taxon>Bacteria</taxon>
        <taxon>Pseudomonadati</taxon>
        <taxon>Pseudomonadota</taxon>
        <taxon>Alphaproteobacteria</taxon>
        <taxon>Rickettsiales</taxon>
        <taxon>Candidatus Arcanibacter</taxon>
    </lineage>
</organism>
<dbReference type="SUPFAM" id="SSF53649">
    <property type="entry name" value="Alkaline phosphatase-like"/>
    <property type="match status" value="1"/>
</dbReference>
<dbReference type="GO" id="GO:0009244">
    <property type="term" value="P:lipopolysaccharide core region biosynthetic process"/>
    <property type="evidence" value="ECO:0007669"/>
    <property type="project" value="TreeGrafter"/>
</dbReference>
<dbReference type="Pfam" id="PF00884">
    <property type="entry name" value="Sulfatase"/>
    <property type="match status" value="1"/>
</dbReference>
<dbReference type="GO" id="GO:0016776">
    <property type="term" value="F:phosphotransferase activity, phosphate group as acceptor"/>
    <property type="evidence" value="ECO:0007669"/>
    <property type="project" value="TreeGrafter"/>
</dbReference>
<feature type="domain" description="Sulfatase N-terminal" evidence="2">
    <location>
        <begin position="194"/>
        <end position="479"/>
    </location>
</feature>
<dbReference type="AlphaFoldDB" id="A0A0F5MN73"/>
<keyword evidence="1" id="KW-0472">Membrane</keyword>
<reference evidence="3 4" key="1">
    <citation type="submission" date="2015-02" db="EMBL/GenBank/DDBJ databases">
        <title>Single cell genomics of a rare environmental alphaproteobacterium provides unique insights into Rickettsiaceae evolution.</title>
        <authorList>
            <person name="Martijn J."/>
            <person name="Schulz F."/>
            <person name="Zaremba-Niedzwiedzka K."/>
            <person name="Viklund J."/>
            <person name="Stepanauskas R."/>
            <person name="Andersson S.G.E."/>
            <person name="Horn M."/>
            <person name="Guy L."/>
            <person name="Ettema T.J.G."/>
        </authorList>
    </citation>
    <scope>NUCLEOTIDE SEQUENCE [LARGE SCALE GENOMIC DNA]</scope>
    <source>
        <strain evidence="3 4">SCGC AAA041-L04</strain>
    </source>
</reference>
<protein>
    <recommendedName>
        <fullName evidence="2">Sulfatase N-terminal domain-containing protein</fullName>
    </recommendedName>
</protein>
<feature type="transmembrane region" description="Helical" evidence="1">
    <location>
        <begin position="131"/>
        <end position="149"/>
    </location>
</feature>
<dbReference type="PANTHER" id="PTHR30443">
    <property type="entry name" value="INNER MEMBRANE PROTEIN"/>
    <property type="match status" value="1"/>
</dbReference>
<dbReference type="EMBL" id="JYHA01000149">
    <property type="protein sequence ID" value="KKB96024.1"/>
    <property type="molecule type" value="Genomic_DNA"/>
</dbReference>
<dbReference type="InterPro" id="IPR040423">
    <property type="entry name" value="PEA_transferase"/>
</dbReference>
<gene>
    <name evidence="3" type="ORF">SZ25_00891</name>
</gene>
<keyword evidence="1" id="KW-1133">Transmembrane helix</keyword>
<dbReference type="GO" id="GO:0005886">
    <property type="term" value="C:plasma membrane"/>
    <property type="evidence" value="ECO:0007669"/>
    <property type="project" value="UniProtKB-SubCell"/>
</dbReference>
<dbReference type="InterPro" id="IPR017850">
    <property type="entry name" value="Alkaline_phosphatase_core_sf"/>
</dbReference>
<sequence length="521" mass="59670">FVYSLNYEVYGRLDWFLFKMQRTGTAAIYVAIWVISFLSILSIGFMSSQTLRFFWGFLISISALVSSLHYQILHEPVGIDSFEMLIIERANLSNAISNYGNFAISSVLKAILLFIALTIPSPKYISMRYTGFIPSIPIIIIIGIIYHTAGSGLNGLPWQFTSLSTVLSVAFSQQDINAERKEVEIPIVNKDQVKHIVLIIDESIRADYIDLNKDQNVTPYLKEIRNDIINFGIATSGANCSSTSNAIIRMGGVPQNLGISSKSIMKNPTIWQFFHKAGYKTTYIDAQNQKGNLHNFMNQKEFESIDQVRYIDGENYEKDHLAAKIIQDLLLSEEPQFIYLNKAGAHFHYEDYYPDNSSPFVPHMVHKELTKNNKDRLVNSYKNVVRWSVDEFFKILIKDNKLQDSLIIYSSDHGQNLLDDDDPVTHCRRNNVLQQEGMVPLFVITDRPELQEKFKKAAELNFNMASHFQIFPTIIYILGYDEKTIEQQYGKGLFEKQDAKIGFAYGPIFGKFGKKVSWHFQ</sequence>
<dbReference type="Gene3D" id="3.40.720.10">
    <property type="entry name" value="Alkaline Phosphatase, subunit A"/>
    <property type="match status" value="1"/>
</dbReference>
<keyword evidence="4" id="KW-1185">Reference proteome</keyword>
<proteinExistence type="predicted"/>
<dbReference type="Proteomes" id="UP000033358">
    <property type="component" value="Unassembled WGS sequence"/>
</dbReference>
<evidence type="ECO:0000313" key="4">
    <source>
        <dbReference type="Proteomes" id="UP000033358"/>
    </source>
</evidence>
<evidence type="ECO:0000256" key="1">
    <source>
        <dbReference type="SAM" id="Phobius"/>
    </source>
</evidence>
<accession>A0A0F5MN73</accession>